<evidence type="ECO:0008006" key="3">
    <source>
        <dbReference type="Google" id="ProtNLM"/>
    </source>
</evidence>
<dbReference type="PROSITE" id="PS51257">
    <property type="entry name" value="PROKAR_LIPOPROTEIN"/>
    <property type="match status" value="1"/>
</dbReference>
<dbReference type="EMBL" id="CP089983">
    <property type="protein sequence ID" value="WXB10091.1"/>
    <property type="molecule type" value="Genomic_DNA"/>
</dbReference>
<sequence length="239" mass="26250">MMRGPWPYAMLALSVAGCSKSDPAKPGADGPRPDPHGCLAATISHHEHTDDRDGVEHDVHYKERFVRCGDRVWTERILPRGVPGEAAHGHEHHAMPATYTMARLVVRTHDDEATLAMVSRAERRIIAVTPESYDAARFDGTFDAAAHILSSRAIATMPRLEGREAPVGAEWHGRSGAAGAVRVLWSKLYDIPLRIESESEGAAKRDTIELALEPPPLASDLPWAGLDAYEKKSDMDYMD</sequence>
<proteinExistence type="predicted"/>
<dbReference type="Proteomes" id="UP001374803">
    <property type="component" value="Chromosome"/>
</dbReference>
<name>A0ABZ2LLP9_9BACT</name>
<dbReference type="RefSeq" id="WP_394839767.1">
    <property type="nucleotide sequence ID" value="NZ_CP089929.1"/>
</dbReference>
<evidence type="ECO:0000313" key="2">
    <source>
        <dbReference type="Proteomes" id="UP001374803"/>
    </source>
</evidence>
<reference evidence="1" key="1">
    <citation type="submission" date="2021-12" db="EMBL/GenBank/DDBJ databases">
        <title>Discovery of the Pendulisporaceae a myxobacterial family with distinct sporulation behavior and unique specialized metabolism.</title>
        <authorList>
            <person name="Garcia R."/>
            <person name="Popoff A."/>
            <person name="Bader C.D."/>
            <person name="Loehr J."/>
            <person name="Walesch S."/>
            <person name="Walt C."/>
            <person name="Boldt J."/>
            <person name="Bunk B."/>
            <person name="Haeckl F.J.F.P.J."/>
            <person name="Gunesch A.P."/>
            <person name="Birkelbach J."/>
            <person name="Nuebel U."/>
            <person name="Pietschmann T."/>
            <person name="Bach T."/>
            <person name="Mueller R."/>
        </authorList>
    </citation>
    <scope>NUCLEOTIDE SEQUENCE</scope>
    <source>
        <strain evidence="1">MSr11367</strain>
    </source>
</reference>
<evidence type="ECO:0000313" key="1">
    <source>
        <dbReference type="EMBL" id="WXB10091.1"/>
    </source>
</evidence>
<gene>
    <name evidence="1" type="ORF">LVJ94_23040</name>
</gene>
<accession>A0ABZ2LLP9</accession>
<keyword evidence="2" id="KW-1185">Reference proteome</keyword>
<protein>
    <recommendedName>
        <fullName evidence="3">Lipoprotein</fullName>
    </recommendedName>
</protein>
<organism evidence="1 2">
    <name type="scientific">Pendulispora rubella</name>
    <dbReference type="NCBI Taxonomy" id="2741070"/>
    <lineage>
        <taxon>Bacteria</taxon>
        <taxon>Pseudomonadati</taxon>
        <taxon>Myxococcota</taxon>
        <taxon>Myxococcia</taxon>
        <taxon>Myxococcales</taxon>
        <taxon>Sorangiineae</taxon>
        <taxon>Pendulisporaceae</taxon>
        <taxon>Pendulispora</taxon>
    </lineage>
</organism>